<evidence type="ECO:0000256" key="1">
    <source>
        <dbReference type="SAM" id="MobiDB-lite"/>
    </source>
</evidence>
<dbReference type="RefSeq" id="XP_002792726.2">
    <property type="nucleotide sequence ID" value="XM_002792680.2"/>
</dbReference>
<protein>
    <submittedName>
        <fullName evidence="2">Uncharacterized protein</fullName>
    </submittedName>
</protein>
<dbReference type="GeneID" id="9095853"/>
<dbReference type="AlphaFoldDB" id="A0A0A2V1B0"/>
<feature type="compositionally biased region" description="Basic and acidic residues" evidence="1">
    <location>
        <begin position="57"/>
        <end position="75"/>
    </location>
</feature>
<dbReference type="Proteomes" id="UP000002059">
    <property type="component" value="Partially assembled WGS sequence"/>
</dbReference>
<feature type="region of interest" description="Disordered" evidence="1">
    <location>
        <begin position="41"/>
        <end position="92"/>
    </location>
</feature>
<gene>
    <name evidence="2" type="ORF">PAAG_12044</name>
</gene>
<keyword evidence="3" id="KW-1185">Reference proteome</keyword>
<dbReference type="VEuPathDB" id="FungiDB:PAAG_12044"/>
<evidence type="ECO:0000313" key="3">
    <source>
        <dbReference type="Proteomes" id="UP000002059"/>
    </source>
</evidence>
<evidence type="ECO:0000313" key="2">
    <source>
        <dbReference type="EMBL" id="KGQ01273.1"/>
    </source>
</evidence>
<organism evidence="2 3">
    <name type="scientific">Paracoccidioides lutzii (strain ATCC MYA-826 / Pb01)</name>
    <name type="common">Paracoccidioides brasiliensis</name>
    <dbReference type="NCBI Taxonomy" id="502779"/>
    <lineage>
        <taxon>Eukaryota</taxon>
        <taxon>Fungi</taxon>
        <taxon>Dikarya</taxon>
        <taxon>Ascomycota</taxon>
        <taxon>Pezizomycotina</taxon>
        <taxon>Eurotiomycetes</taxon>
        <taxon>Eurotiomycetidae</taxon>
        <taxon>Onygenales</taxon>
        <taxon>Ajellomycetaceae</taxon>
        <taxon>Paracoccidioides</taxon>
    </lineage>
</organism>
<dbReference type="HOGENOM" id="CLU_2413867_0_0_1"/>
<proteinExistence type="predicted"/>
<dbReference type="EMBL" id="KN294005">
    <property type="protein sequence ID" value="KGQ01273.1"/>
    <property type="molecule type" value="Genomic_DNA"/>
</dbReference>
<reference evidence="2 3" key="1">
    <citation type="journal article" date="2011" name="PLoS Genet.">
        <title>Comparative genomic analysis of human fungal pathogens causing paracoccidioidomycosis.</title>
        <authorList>
            <person name="Desjardins C.A."/>
            <person name="Champion M.D."/>
            <person name="Holder J.W."/>
            <person name="Muszewska A."/>
            <person name="Goldberg J."/>
            <person name="Bailao A.M."/>
            <person name="Brigido M.M."/>
            <person name="Ferreira M.E."/>
            <person name="Garcia A.M."/>
            <person name="Grynberg M."/>
            <person name="Gujja S."/>
            <person name="Heiman D.I."/>
            <person name="Henn M.R."/>
            <person name="Kodira C.D."/>
            <person name="Leon-Narvaez H."/>
            <person name="Longo L.V."/>
            <person name="Ma L.J."/>
            <person name="Malavazi I."/>
            <person name="Matsuo A.L."/>
            <person name="Morais F.V."/>
            <person name="Pereira M."/>
            <person name="Rodriguez-Brito S."/>
            <person name="Sakthikumar S."/>
            <person name="Salem-Izacc S.M."/>
            <person name="Sykes S.M."/>
            <person name="Teixeira M.M."/>
            <person name="Vallejo M.C."/>
            <person name="Walter M.E."/>
            <person name="Yandava C."/>
            <person name="Young S."/>
            <person name="Zeng Q."/>
            <person name="Zucker J."/>
            <person name="Felipe M.S."/>
            <person name="Goldman G.H."/>
            <person name="Haas B.J."/>
            <person name="McEwen J.G."/>
            <person name="Nino-Vega G."/>
            <person name="Puccia R."/>
            <person name="San-Blas G."/>
            <person name="Soares C.M."/>
            <person name="Birren B.W."/>
            <person name="Cuomo C.A."/>
        </authorList>
    </citation>
    <scope>NUCLEOTIDE SEQUENCE [LARGE SCALE GENOMIC DNA]</scope>
    <source>
        <strain evidence="3">ATCC MYA-826 / Pb01</strain>
    </source>
</reference>
<accession>A0A0A2V1B0</accession>
<name>A0A0A2V1B0_PARBA</name>
<sequence>MAGGLFCDTPIQKRGVGGLRLTGLAFYVGAWSSYRPHTDYEPPRGGALVESEEEEGCDAKRTEKVASAGRKHDLLPDPGGYGQSAVKGVTAE</sequence>
<dbReference type="KEGG" id="pbl:PAAG_12044"/>